<dbReference type="PATRIC" id="fig|1031711.3.peg.4295"/>
<reference evidence="1 2" key="1">
    <citation type="journal article" date="2011" name="J. Bacteriol.">
        <title>Complete genome sequence of the plant pathogen Ralstonia solanacearum strain Po82.</title>
        <authorList>
            <person name="Xu J."/>
            <person name="Zheng H.J."/>
            <person name="Liu L."/>
            <person name="Pan Z.C."/>
            <person name="Prior P."/>
            <person name="Tang B."/>
            <person name="Xu J.S."/>
            <person name="Zhang H."/>
            <person name="Tian Q."/>
            <person name="Zhang L.Q."/>
            <person name="Feng J."/>
        </authorList>
    </citation>
    <scope>NUCLEOTIDE SEQUENCE [LARGE SCALE GENOMIC DNA]</scope>
    <source>
        <strain evidence="2">Po82</strain>
    </source>
</reference>
<proteinExistence type="predicted"/>
<dbReference type="EMBL" id="CP002820">
    <property type="protein sequence ID" value="AEG71732.1"/>
    <property type="molecule type" value="Genomic_DNA"/>
</dbReference>
<dbReference type="KEGG" id="rsn:RSPO_m01096"/>
<gene>
    <name evidence="1" type="ordered locus">RSPO_m01096</name>
</gene>
<accession>F6G9E4</accession>
<name>F6G9E4_RALS8</name>
<protein>
    <submittedName>
        <fullName evidence="1">Uncharacterized protein</fullName>
    </submittedName>
</protein>
<evidence type="ECO:0000313" key="2">
    <source>
        <dbReference type="Proteomes" id="UP000007953"/>
    </source>
</evidence>
<organism evidence="1 2">
    <name type="scientific">Ralstonia solanacearum (strain Po82)</name>
    <dbReference type="NCBI Taxonomy" id="1031711"/>
    <lineage>
        <taxon>Bacteria</taxon>
        <taxon>Pseudomonadati</taxon>
        <taxon>Pseudomonadota</taxon>
        <taxon>Betaproteobacteria</taxon>
        <taxon>Burkholderiales</taxon>
        <taxon>Burkholderiaceae</taxon>
        <taxon>Ralstonia</taxon>
        <taxon>Ralstonia solanacearum species complex</taxon>
    </lineage>
</organism>
<evidence type="ECO:0000313" key="1">
    <source>
        <dbReference type="EMBL" id="AEG71732.1"/>
    </source>
</evidence>
<sequence>MRAPFAAMAEGADVFACWPCSRSESESIRAAIGMRIFAKIGLHFVLICLVTLTPPLRYVFQMQKDPAEAYGPSNAMEIVCRVWAHVQPRIARSAWQLAESGAASHRIAPVGFAAAGGRPFFLSRPG</sequence>
<dbReference type="AlphaFoldDB" id="F6G9E4"/>
<dbReference type="HOGENOM" id="CLU_1979723_0_0_4"/>
<dbReference type="Proteomes" id="UP000007953">
    <property type="component" value="Plasmid megaplasmid"/>
</dbReference>
<keyword evidence="1" id="KW-0614">Plasmid</keyword>
<geneLocation type="plasmid" evidence="2"/>